<dbReference type="EMBL" id="JARAOO010000011">
    <property type="protein sequence ID" value="KAJ7951374.1"/>
    <property type="molecule type" value="Genomic_DNA"/>
</dbReference>
<gene>
    <name evidence="1" type="ORF">O6P43_027431</name>
</gene>
<proteinExistence type="predicted"/>
<dbReference type="Proteomes" id="UP001163823">
    <property type="component" value="Chromosome 11"/>
</dbReference>
<organism evidence="1 2">
    <name type="scientific">Quillaja saponaria</name>
    <name type="common">Soap bark tree</name>
    <dbReference type="NCBI Taxonomy" id="32244"/>
    <lineage>
        <taxon>Eukaryota</taxon>
        <taxon>Viridiplantae</taxon>
        <taxon>Streptophyta</taxon>
        <taxon>Embryophyta</taxon>
        <taxon>Tracheophyta</taxon>
        <taxon>Spermatophyta</taxon>
        <taxon>Magnoliopsida</taxon>
        <taxon>eudicotyledons</taxon>
        <taxon>Gunneridae</taxon>
        <taxon>Pentapetalae</taxon>
        <taxon>rosids</taxon>
        <taxon>fabids</taxon>
        <taxon>Fabales</taxon>
        <taxon>Quillajaceae</taxon>
        <taxon>Quillaja</taxon>
    </lineage>
</organism>
<name>A0AAD7PDY1_QUISA</name>
<accession>A0AAD7PDY1</accession>
<dbReference type="KEGG" id="qsa:O6P43_027431"/>
<reference evidence="1" key="1">
    <citation type="journal article" date="2023" name="Science">
        <title>Elucidation of the pathway for biosynthesis of saponin adjuvants from the soapbark tree.</title>
        <authorList>
            <person name="Reed J."/>
            <person name="Orme A."/>
            <person name="El-Demerdash A."/>
            <person name="Owen C."/>
            <person name="Martin L.B.B."/>
            <person name="Misra R.C."/>
            <person name="Kikuchi S."/>
            <person name="Rejzek M."/>
            <person name="Martin A.C."/>
            <person name="Harkess A."/>
            <person name="Leebens-Mack J."/>
            <person name="Louveau T."/>
            <person name="Stephenson M.J."/>
            <person name="Osbourn A."/>
        </authorList>
    </citation>
    <scope>NUCLEOTIDE SEQUENCE</scope>
    <source>
        <strain evidence="1">S10</strain>
    </source>
</reference>
<protein>
    <submittedName>
        <fullName evidence="1">Uncharacterized protein</fullName>
    </submittedName>
</protein>
<evidence type="ECO:0000313" key="2">
    <source>
        <dbReference type="Proteomes" id="UP001163823"/>
    </source>
</evidence>
<sequence length="104" mass="11701">MVCDSMGNWFGKKKSQKRLVHPEILPLGQDYIDGVRLKVLMTRRQLKELIAKVDMSKGNLELSSSILEECSQGRLGANVFASAGKGHLVLNYERKWGLSPIQEE</sequence>
<keyword evidence="2" id="KW-1185">Reference proteome</keyword>
<evidence type="ECO:0000313" key="1">
    <source>
        <dbReference type="EMBL" id="KAJ7951374.1"/>
    </source>
</evidence>
<dbReference type="AlphaFoldDB" id="A0AAD7PDY1"/>
<comment type="caution">
    <text evidence="1">The sequence shown here is derived from an EMBL/GenBank/DDBJ whole genome shotgun (WGS) entry which is preliminary data.</text>
</comment>